<evidence type="ECO:0000313" key="11">
    <source>
        <dbReference type="EMBL" id="SBQ85958.1"/>
    </source>
</evidence>
<dbReference type="Gene3D" id="3.30.40.10">
    <property type="entry name" value="Zinc/RING finger domain, C3HC4 (zinc finger)"/>
    <property type="match status" value="3"/>
</dbReference>
<dbReference type="Pfam" id="PF21341">
    <property type="entry name" value="TRAF2_zf"/>
    <property type="match status" value="1"/>
</dbReference>
<protein>
    <recommendedName>
        <fullName evidence="7">TNF receptor-associated factor</fullName>
    </recommendedName>
</protein>
<evidence type="ECO:0000259" key="9">
    <source>
        <dbReference type="PROSITE" id="PS50089"/>
    </source>
</evidence>
<dbReference type="Pfam" id="PF16673">
    <property type="entry name" value="TRAF_BIRC3_bd"/>
    <property type="match status" value="1"/>
</dbReference>
<dbReference type="PIRSF" id="PIRSF015614">
    <property type="entry name" value="TRAF"/>
    <property type="match status" value="1"/>
</dbReference>
<dbReference type="SUPFAM" id="SSF49599">
    <property type="entry name" value="TRAF domain-like"/>
    <property type="match status" value="2"/>
</dbReference>
<dbReference type="GO" id="GO:0009898">
    <property type="term" value="C:cytoplasmic side of plasma membrane"/>
    <property type="evidence" value="ECO:0007669"/>
    <property type="project" value="TreeGrafter"/>
</dbReference>
<feature type="zinc finger region" description="TRAF-type" evidence="8">
    <location>
        <begin position="121"/>
        <end position="163"/>
    </location>
</feature>
<dbReference type="AlphaFoldDB" id="A0A1A8HQY1"/>
<reference evidence="11" key="2">
    <citation type="submission" date="2016-06" db="EMBL/GenBank/DDBJ databases">
        <title>The genome of a short-lived fish provides insights into sex chromosome evolution and the genetic control of aging.</title>
        <authorList>
            <person name="Reichwald K."/>
            <person name="Felder M."/>
            <person name="Petzold A."/>
            <person name="Koch P."/>
            <person name="Groth M."/>
            <person name="Platzer M."/>
        </authorList>
    </citation>
    <scope>NUCLEOTIDE SEQUENCE</scope>
    <source>
        <tissue evidence="11">Brain</tissue>
    </source>
</reference>
<keyword evidence="11" id="KW-0675">Receptor</keyword>
<dbReference type="FunFam" id="3.30.40.10:FF:000189">
    <property type="entry name" value="TNF receptor-associated factor"/>
    <property type="match status" value="1"/>
</dbReference>
<evidence type="ECO:0000256" key="3">
    <source>
        <dbReference type="ARBA" id="ARBA00022723"/>
    </source>
</evidence>
<keyword evidence="6 7" id="KW-0862">Zinc</keyword>
<dbReference type="PROSITE" id="PS50089">
    <property type="entry name" value="ZF_RING_2"/>
    <property type="match status" value="1"/>
</dbReference>
<evidence type="ECO:0000256" key="1">
    <source>
        <dbReference type="ARBA" id="ARBA00004496"/>
    </source>
</evidence>
<dbReference type="EMBL" id="HAED01000113">
    <property type="protein sequence ID" value="SBQ85958.1"/>
    <property type="molecule type" value="Transcribed_RNA"/>
</dbReference>
<keyword evidence="5 8" id="KW-0863">Zinc-finger</keyword>
<dbReference type="GO" id="GO:0005737">
    <property type="term" value="C:cytoplasm"/>
    <property type="evidence" value="ECO:0007669"/>
    <property type="project" value="UniProtKB-SubCell"/>
</dbReference>
<gene>
    <name evidence="11" type="primary">TRAF2B</name>
</gene>
<dbReference type="InterPro" id="IPR032070">
    <property type="entry name" value="TRAF_BIRC3-bd"/>
</dbReference>
<dbReference type="GO" id="GO:0043123">
    <property type="term" value="P:positive regulation of canonical NF-kappaB signal transduction"/>
    <property type="evidence" value="ECO:0007669"/>
    <property type="project" value="TreeGrafter"/>
</dbReference>
<evidence type="ECO:0000256" key="4">
    <source>
        <dbReference type="ARBA" id="ARBA00022737"/>
    </source>
</evidence>
<feature type="domain" description="TRAF-type" evidence="10">
    <location>
        <begin position="173"/>
        <end position="220"/>
    </location>
</feature>
<dbReference type="PROSITE" id="PS50145">
    <property type="entry name" value="ZF_TRAF"/>
    <property type="match status" value="2"/>
</dbReference>
<evidence type="ECO:0000256" key="7">
    <source>
        <dbReference type="PIRNR" id="PIRNR015614"/>
    </source>
</evidence>
<feature type="domain" description="TRAF-type" evidence="10">
    <location>
        <begin position="121"/>
        <end position="163"/>
    </location>
</feature>
<dbReference type="PANTHER" id="PTHR10131">
    <property type="entry name" value="TNF RECEPTOR ASSOCIATED FACTOR"/>
    <property type="match status" value="1"/>
</dbReference>
<dbReference type="InterPro" id="IPR008974">
    <property type="entry name" value="TRAF-like"/>
</dbReference>
<dbReference type="GO" id="GO:0042981">
    <property type="term" value="P:regulation of apoptotic process"/>
    <property type="evidence" value="ECO:0007669"/>
    <property type="project" value="InterPro"/>
</dbReference>
<accession>A0A1A8HQY1</accession>
<evidence type="ECO:0000259" key="10">
    <source>
        <dbReference type="PROSITE" id="PS50145"/>
    </source>
</evidence>
<dbReference type="PANTHER" id="PTHR10131:SF146">
    <property type="entry name" value="TNF RECEPTOR-ASSOCIATED FACTOR"/>
    <property type="match status" value="1"/>
</dbReference>
<evidence type="ECO:0000256" key="2">
    <source>
        <dbReference type="ARBA" id="ARBA00022490"/>
    </source>
</evidence>
<dbReference type="InterPro" id="IPR001841">
    <property type="entry name" value="Znf_RING"/>
</dbReference>
<dbReference type="GO" id="GO:0005164">
    <property type="term" value="F:tumor necrosis factor receptor binding"/>
    <property type="evidence" value="ECO:0007669"/>
    <property type="project" value="UniProtKB-UniRule"/>
</dbReference>
<keyword evidence="3 7" id="KW-0479">Metal-binding</keyword>
<keyword evidence="4" id="KW-0677">Repeat</keyword>
<dbReference type="Gene3D" id="2.60.210.10">
    <property type="entry name" value="Apoptosis, Tumor Necrosis Factor Receptor Associated Protein 2, Chain A"/>
    <property type="match status" value="1"/>
</dbReference>
<evidence type="ECO:0000256" key="5">
    <source>
        <dbReference type="ARBA" id="ARBA00022771"/>
    </source>
</evidence>
<proteinExistence type="inferred from homology"/>
<dbReference type="InterPro" id="IPR012227">
    <property type="entry name" value="TNF_rcpt-assoc_TRAF_met"/>
</dbReference>
<organism evidence="11">
    <name type="scientific">Nothobranchius kuhntae</name>
    <name type="common">Beira killifish</name>
    <dbReference type="NCBI Taxonomy" id="321403"/>
    <lineage>
        <taxon>Eukaryota</taxon>
        <taxon>Metazoa</taxon>
        <taxon>Chordata</taxon>
        <taxon>Craniata</taxon>
        <taxon>Vertebrata</taxon>
        <taxon>Euteleostomi</taxon>
        <taxon>Actinopterygii</taxon>
        <taxon>Neopterygii</taxon>
        <taxon>Teleostei</taxon>
        <taxon>Neoteleostei</taxon>
        <taxon>Acanthomorphata</taxon>
        <taxon>Ovalentaria</taxon>
        <taxon>Atherinomorphae</taxon>
        <taxon>Cyprinodontiformes</taxon>
        <taxon>Nothobranchiidae</taxon>
        <taxon>Nothobranchius</taxon>
    </lineage>
</organism>
<dbReference type="SUPFAM" id="SSF57953">
    <property type="entry name" value="Trimerization domain of TRAF"/>
    <property type="match status" value="1"/>
</dbReference>
<comment type="subcellular location">
    <subcellularLocation>
        <location evidence="1 7">Cytoplasm</location>
    </subcellularLocation>
</comment>
<keyword evidence="2 7" id="KW-0963">Cytoplasm</keyword>
<evidence type="ECO:0000256" key="6">
    <source>
        <dbReference type="ARBA" id="ARBA00022833"/>
    </source>
</evidence>
<dbReference type="GO" id="GO:0004842">
    <property type="term" value="F:ubiquitin-protein transferase activity"/>
    <property type="evidence" value="ECO:0007669"/>
    <property type="project" value="TreeGrafter"/>
</dbReference>
<dbReference type="Pfam" id="PF02176">
    <property type="entry name" value="zf-TRAF"/>
    <property type="match status" value="1"/>
</dbReference>
<dbReference type="Pfam" id="PF00097">
    <property type="entry name" value="zf-C3HC4"/>
    <property type="match status" value="1"/>
</dbReference>
<dbReference type="InterPro" id="IPR049441">
    <property type="entry name" value="TRAF2_Znf"/>
</dbReference>
<comment type="similarity">
    <text evidence="7">Belongs to the TNF receptor-associated factor family.</text>
</comment>
<dbReference type="InterPro" id="IPR001293">
    <property type="entry name" value="Znf_TRAF"/>
</dbReference>
<feature type="domain" description="RING-type" evidence="9">
    <location>
        <begin position="30"/>
        <end position="69"/>
    </location>
</feature>
<dbReference type="SUPFAM" id="SSF57850">
    <property type="entry name" value="RING/U-box"/>
    <property type="match status" value="1"/>
</dbReference>
<dbReference type="InterPro" id="IPR018957">
    <property type="entry name" value="Znf_C3HC4_RING-type"/>
</dbReference>
<dbReference type="InterPro" id="IPR013083">
    <property type="entry name" value="Znf_RING/FYVE/PHD"/>
</dbReference>
<dbReference type="FunFam" id="1.20.5.170:FF:000035">
    <property type="entry name" value="TNF receptor-associated factor"/>
    <property type="match status" value="1"/>
</dbReference>
<dbReference type="GO" id="GO:0008270">
    <property type="term" value="F:zinc ion binding"/>
    <property type="evidence" value="ECO:0007669"/>
    <property type="project" value="UniProtKB-UniRule"/>
</dbReference>
<feature type="zinc finger region" description="TRAF-type" evidence="8">
    <location>
        <begin position="173"/>
        <end position="220"/>
    </location>
</feature>
<sequence>MARISLDCPSSLPGIPLSVLSVPMENKYKCQQCLQVLRKPVQAQCGHRFCVHCFKQLTSSGPKPCEACRQEEIYEEPTSILNSNEAFPDNAAGREIASLPARCLNQGCSWTGSIKEYEAQHEGRCEYERVQCEACQASILLKDKDRHNEKECEERTLNCKYCKVTSNFKDIKAHDEICLKFPLQCKECGKKKIQREKFNDHLKSCIKSKSACPFSDVGCKSVIENGKLSDHEHSSTMEHLRLLLPRVLSLTRTHAEAPESGEWQEDSGFGLYRAPEEGSGAAASNQSLDLDKKVNALENIVCVLNREVERSSITLEAFSHQHRLDQEKIENLSNRVRQLERTLTMRDLQISETEQLLRELQHCTYDGVFVWKITDFSRRRQEAMAGRSPAMFSPGKMRD</sequence>
<reference evidence="11" key="1">
    <citation type="submission" date="2016-05" db="EMBL/GenBank/DDBJ databases">
        <authorList>
            <person name="Lavstsen T."/>
            <person name="Jespersen J.S."/>
        </authorList>
    </citation>
    <scope>NUCLEOTIDE SEQUENCE</scope>
    <source>
        <tissue evidence="11">Brain</tissue>
    </source>
</reference>
<name>A0A1A8HQY1_NOTKU</name>
<dbReference type="Gene3D" id="1.20.5.170">
    <property type="match status" value="1"/>
</dbReference>
<dbReference type="GO" id="GO:0007165">
    <property type="term" value="P:signal transduction"/>
    <property type="evidence" value="ECO:0007669"/>
    <property type="project" value="InterPro"/>
</dbReference>
<evidence type="ECO:0000256" key="8">
    <source>
        <dbReference type="PROSITE-ProRule" id="PRU00207"/>
    </source>
</evidence>